<dbReference type="GO" id="GO:0005886">
    <property type="term" value="C:plasma membrane"/>
    <property type="evidence" value="ECO:0007669"/>
    <property type="project" value="UniProtKB-SubCell"/>
</dbReference>
<evidence type="ECO:0000256" key="4">
    <source>
        <dbReference type="ARBA" id="ARBA00005359"/>
    </source>
</evidence>
<protein>
    <recommendedName>
        <fullName evidence="11">Dihydroorotate dehydrogenase (quinone)</fullName>
        <ecNumber evidence="11">1.3.5.2</ecNumber>
    </recommendedName>
    <alternativeName>
        <fullName evidence="11">DHOdehase</fullName>
        <shortName evidence="11">DHOD</shortName>
        <shortName evidence="11">DHODase</shortName>
    </alternativeName>
    <alternativeName>
        <fullName evidence="11">Dihydroorotate oxidase</fullName>
    </alternativeName>
</protein>
<evidence type="ECO:0000256" key="10">
    <source>
        <dbReference type="ARBA" id="ARBA00048639"/>
    </source>
</evidence>
<dbReference type="GO" id="GO:0006207">
    <property type="term" value="P:'de novo' pyrimidine nucleobase biosynthetic process"/>
    <property type="evidence" value="ECO:0007669"/>
    <property type="project" value="UniProtKB-UniRule"/>
</dbReference>
<comment type="catalytic activity">
    <reaction evidence="10 11">
        <text>(S)-dihydroorotate + a quinone = orotate + a quinol</text>
        <dbReference type="Rhea" id="RHEA:30187"/>
        <dbReference type="ChEBI" id="CHEBI:24646"/>
        <dbReference type="ChEBI" id="CHEBI:30839"/>
        <dbReference type="ChEBI" id="CHEBI:30864"/>
        <dbReference type="ChEBI" id="CHEBI:132124"/>
        <dbReference type="EC" id="1.3.5.2"/>
    </reaction>
</comment>
<keyword evidence="8 11" id="KW-0560">Oxidoreductase</keyword>
<evidence type="ECO:0000259" key="12">
    <source>
        <dbReference type="Pfam" id="PF01180"/>
    </source>
</evidence>
<feature type="binding site" evidence="11">
    <location>
        <position position="92"/>
    </location>
    <ligand>
        <name>FMN</name>
        <dbReference type="ChEBI" id="CHEBI:58210"/>
    </ligand>
</feature>
<feature type="binding site" evidence="11">
    <location>
        <position position="178"/>
    </location>
    <ligand>
        <name>FMN</name>
        <dbReference type="ChEBI" id="CHEBI:58210"/>
    </ligand>
</feature>
<dbReference type="PROSITE" id="PS00911">
    <property type="entry name" value="DHODEHASE_1"/>
    <property type="match status" value="1"/>
</dbReference>
<keyword evidence="7 11" id="KW-0665">Pyrimidine biosynthesis</keyword>
<comment type="function">
    <text evidence="1 11">Catalyzes the conversion of dihydroorotate to orotate with quinone as electron acceptor.</text>
</comment>
<feature type="binding site" evidence="11">
    <location>
        <position position="246"/>
    </location>
    <ligand>
        <name>FMN</name>
        <dbReference type="ChEBI" id="CHEBI:58210"/>
    </ligand>
</feature>
<keyword evidence="11" id="KW-1003">Cell membrane</keyword>
<feature type="binding site" evidence="11">
    <location>
        <position position="218"/>
    </location>
    <ligand>
        <name>FMN</name>
        <dbReference type="ChEBI" id="CHEBI:58210"/>
    </ligand>
</feature>
<evidence type="ECO:0000313" key="14">
    <source>
        <dbReference type="Proteomes" id="UP000298058"/>
    </source>
</evidence>
<evidence type="ECO:0000256" key="8">
    <source>
        <dbReference type="ARBA" id="ARBA00023002"/>
    </source>
</evidence>
<dbReference type="Pfam" id="PF01180">
    <property type="entry name" value="DHO_dh"/>
    <property type="match status" value="1"/>
</dbReference>
<evidence type="ECO:0000256" key="3">
    <source>
        <dbReference type="ARBA" id="ARBA00005161"/>
    </source>
</evidence>
<keyword evidence="5 11" id="KW-0285">Flavoprotein</keyword>
<dbReference type="GO" id="GO:0106430">
    <property type="term" value="F:dihydroorotate dehydrogenase (quinone) activity"/>
    <property type="evidence" value="ECO:0007669"/>
    <property type="project" value="UniProtKB-EC"/>
</dbReference>
<comment type="caution">
    <text evidence="13">The sequence shown here is derived from an EMBL/GenBank/DDBJ whole genome shotgun (WGS) entry which is preliminary data.</text>
</comment>
<dbReference type="InterPro" id="IPR013785">
    <property type="entry name" value="Aldolase_TIM"/>
</dbReference>
<organism evidence="13 14">
    <name type="scientific">Leptospira idonii</name>
    <dbReference type="NCBI Taxonomy" id="1193500"/>
    <lineage>
        <taxon>Bacteria</taxon>
        <taxon>Pseudomonadati</taxon>
        <taxon>Spirochaetota</taxon>
        <taxon>Spirochaetia</taxon>
        <taxon>Leptospirales</taxon>
        <taxon>Leptospiraceae</taxon>
        <taxon>Leptospira</taxon>
    </lineage>
</organism>
<evidence type="ECO:0000256" key="11">
    <source>
        <dbReference type="HAMAP-Rule" id="MF_00225"/>
    </source>
</evidence>
<feature type="binding site" evidence="11">
    <location>
        <begin position="247"/>
        <end position="248"/>
    </location>
    <ligand>
        <name>substrate</name>
    </ligand>
</feature>
<dbReference type="Gene3D" id="3.20.20.70">
    <property type="entry name" value="Aldolase class I"/>
    <property type="match status" value="1"/>
</dbReference>
<feature type="binding site" evidence="11">
    <location>
        <begin position="68"/>
        <end position="72"/>
    </location>
    <ligand>
        <name>FMN</name>
        <dbReference type="ChEBI" id="CHEBI:58210"/>
    </ligand>
</feature>
<feature type="binding site" evidence="11">
    <location>
        <position position="296"/>
    </location>
    <ligand>
        <name>FMN</name>
        <dbReference type="ChEBI" id="CHEBI:58210"/>
    </ligand>
</feature>
<keyword evidence="9 11" id="KW-0472">Membrane</keyword>
<feature type="binding site" evidence="11">
    <location>
        <position position="145"/>
    </location>
    <ligand>
        <name>FMN</name>
        <dbReference type="ChEBI" id="CHEBI:58210"/>
    </ligand>
</feature>
<feature type="binding site" evidence="11">
    <location>
        <position position="267"/>
    </location>
    <ligand>
        <name>FMN</name>
        <dbReference type="ChEBI" id="CHEBI:58210"/>
    </ligand>
</feature>
<dbReference type="UniPathway" id="UPA00070">
    <property type="reaction ID" value="UER00946"/>
</dbReference>
<dbReference type="SUPFAM" id="SSF51395">
    <property type="entry name" value="FMN-linked oxidoreductases"/>
    <property type="match status" value="1"/>
</dbReference>
<dbReference type="CDD" id="cd04738">
    <property type="entry name" value="DHOD_2_like"/>
    <property type="match status" value="1"/>
</dbReference>
<evidence type="ECO:0000313" key="13">
    <source>
        <dbReference type="EMBL" id="TGN20503.1"/>
    </source>
</evidence>
<dbReference type="InterPro" id="IPR050074">
    <property type="entry name" value="DHO_dehydrogenase"/>
</dbReference>
<accession>A0A4R9M1C7</accession>
<evidence type="ECO:0000256" key="7">
    <source>
        <dbReference type="ARBA" id="ARBA00022975"/>
    </source>
</evidence>
<comment type="subcellular location">
    <subcellularLocation>
        <location evidence="11">Cell membrane</location>
        <topology evidence="11">Peripheral membrane protein</topology>
    </subcellularLocation>
    <subcellularLocation>
        <location evidence="2">Membrane</location>
    </subcellularLocation>
</comment>
<evidence type="ECO:0000256" key="2">
    <source>
        <dbReference type="ARBA" id="ARBA00004370"/>
    </source>
</evidence>
<dbReference type="NCBIfam" id="TIGR01036">
    <property type="entry name" value="pyrD_sub2"/>
    <property type="match status" value="1"/>
</dbReference>
<feature type="binding site" evidence="11">
    <location>
        <position position="183"/>
    </location>
    <ligand>
        <name>substrate</name>
    </ligand>
</feature>
<comment type="pathway">
    <text evidence="3 11">Pyrimidine metabolism; UMP biosynthesis via de novo pathway; orotate from (S)-dihydroorotate (quinone route): step 1/1.</text>
</comment>
<comment type="cofactor">
    <cofactor evidence="11">
        <name>FMN</name>
        <dbReference type="ChEBI" id="CHEBI:58210"/>
    </cofactor>
    <text evidence="11">Binds 1 FMN per subunit.</text>
</comment>
<name>A0A4R9M1C7_9LEPT</name>
<comment type="subunit">
    <text evidence="11">Monomer.</text>
</comment>
<dbReference type="PANTHER" id="PTHR48109:SF4">
    <property type="entry name" value="DIHYDROOROTATE DEHYDROGENASE (QUINONE), MITOCHONDRIAL"/>
    <property type="match status" value="1"/>
</dbReference>
<comment type="similarity">
    <text evidence="4 11">Belongs to the dihydroorotate dehydrogenase family. Type 2 subfamily.</text>
</comment>
<evidence type="ECO:0000256" key="9">
    <source>
        <dbReference type="ARBA" id="ARBA00023136"/>
    </source>
</evidence>
<dbReference type="PANTHER" id="PTHR48109">
    <property type="entry name" value="DIHYDROOROTATE DEHYDROGENASE (QUINONE), MITOCHONDRIAL-RELATED"/>
    <property type="match status" value="1"/>
</dbReference>
<gene>
    <name evidence="11" type="primary">pyrD</name>
    <name evidence="13" type="ORF">EHS15_04100</name>
</gene>
<dbReference type="EMBL" id="RQHW01000013">
    <property type="protein sequence ID" value="TGN20503.1"/>
    <property type="molecule type" value="Genomic_DNA"/>
</dbReference>
<dbReference type="GO" id="GO:0005737">
    <property type="term" value="C:cytoplasm"/>
    <property type="evidence" value="ECO:0007669"/>
    <property type="project" value="InterPro"/>
</dbReference>
<keyword evidence="6 11" id="KW-0288">FMN</keyword>
<reference evidence="13" key="1">
    <citation type="journal article" date="2019" name="PLoS Negl. Trop. Dis.">
        <title>Revisiting the worldwide diversity of Leptospira species in the environment.</title>
        <authorList>
            <person name="Vincent A.T."/>
            <person name="Schiettekatte O."/>
            <person name="Bourhy P."/>
            <person name="Veyrier F.J."/>
            <person name="Picardeau M."/>
        </authorList>
    </citation>
    <scope>NUCLEOTIDE SEQUENCE [LARGE SCALE GENOMIC DNA]</scope>
    <source>
        <strain evidence="13">201300427</strain>
    </source>
</reference>
<dbReference type="Proteomes" id="UP000298058">
    <property type="component" value="Unassembled WGS sequence"/>
</dbReference>
<dbReference type="EC" id="1.3.5.2" evidence="11"/>
<dbReference type="NCBIfam" id="NF003652">
    <property type="entry name" value="PRK05286.2-5"/>
    <property type="match status" value="1"/>
</dbReference>
<dbReference type="InterPro" id="IPR005720">
    <property type="entry name" value="Dihydroorotate_DH_cat"/>
</dbReference>
<dbReference type="GO" id="GO:0044205">
    <property type="term" value="P:'de novo' UMP biosynthetic process"/>
    <property type="evidence" value="ECO:0007669"/>
    <property type="project" value="UniProtKB-UniRule"/>
</dbReference>
<dbReference type="HAMAP" id="MF_00225">
    <property type="entry name" value="DHO_dh_type2"/>
    <property type="match status" value="1"/>
</dbReference>
<feature type="binding site" evidence="11">
    <location>
        <position position="72"/>
    </location>
    <ligand>
        <name>substrate</name>
    </ligand>
</feature>
<keyword evidence="14" id="KW-1185">Reference proteome</keyword>
<dbReference type="InterPro" id="IPR005719">
    <property type="entry name" value="Dihydroorotate_DH_2"/>
</dbReference>
<evidence type="ECO:0000256" key="5">
    <source>
        <dbReference type="ARBA" id="ARBA00022630"/>
    </source>
</evidence>
<feature type="binding site" evidence="11">
    <location>
        <begin position="317"/>
        <end position="318"/>
    </location>
    <ligand>
        <name>FMN</name>
        <dbReference type="ChEBI" id="CHEBI:58210"/>
    </ligand>
</feature>
<dbReference type="PROSITE" id="PS00912">
    <property type="entry name" value="DHODEHASE_2"/>
    <property type="match status" value="1"/>
</dbReference>
<evidence type="ECO:0000256" key="1">
    <source>
        <dbReference type="ARBA" id="ARBA00003125"/>
    </source>
</evidence>
<feature type="binding site" evidence="11">
    <location>
        <begin position="117"/>
        <end position="121"/>
    </location>
    <ligand>
        <name>substrate</name>
    </ligand>
</feature>
<dbReference type="OrthoDB" id="9802377at2"/>
<feature type="active site" description="Nucleophile" evidence="11">
    <location>
        <position position="181"/>
    </location>
</feature>
<dbReference type="AlphaFoldDB" id="A0A4R9M1C7"/>
<sequence length="359" mass="39760">MLYHSLLKPILFRLDPESAHHLAATFLQLSQRLPFFHQTLSSLFEFKSERLRQNIAGIDFPNPIGMAAGFDKTGELFPSISYMGFGFVEVGTITAKEQPGNETPRLFRFPEQKALINRMGFNNPGADKAEKTLQGQKKARVRGINAGKSKITPIEESVSDYVYTLKKLSPYADYAVINVSSPNTPGLRSLQNKTALLELITGIQKEFGKKFPIPLFFKFAPDLEENDLRENLEICLTHNIDGVILTNTTLNKDSLGQGPHPEGGLSGKPLFSKSLSFVSIAYQILKGRIPIIGVGGIDSGEKALQMLEAGANLLQIYTGYIYEGPFLPSQINSYLNDHLKKNKITNIAEIIGSRNQVTK</sequence>
<proteinExistence type="inferred from homology"/>
<feature type="domain" description="Dihydroorotate dehydrogenase catalytic" evidence="12">
    <location>
        <begin position="51"/>
        <end position="339"/>
    </location>
</feature>
<feature type="binding site" evidence="11">
    <location>
        <position position="178"/>
    </location>
    <ligand>
        <name>substrate</name>
    </ligand>
</feature>
<dbReference type="InterPro" id="IPR001295">
    <property type="entry name" value="Dihydroorotate_DH_CS"/>
</dbReference>
<evidence type="ECO:0000256" key="6">
    <source>
        <dbReference type="ARBA" id="ARBA00022643"/>
    </source>
</evidence>